<dbReference type="Proteomes" id="UP000017746">
    <property type="component" value="Chromosome"/>
</dbReference>
<accession>U5W065</accession>
<dbReference type="STRING" id="1246995.AFR_21615"/>
<evidence type="ECO:0000313" key="3">
    <source>
        <dbReference type="Proteomes" id="UP000017746"/>
    </source>
</evidence>
<evidence type="ECO:0000313" key="2">
    <source>
        <dbReference type="EMBL" id="AGZ42593.1"/>
    </source>
</evidence>
<name>U5W065_9ACTN</name>
<dbReference type="InterPro" id="IPR027843">
    <property type="entry name" value="DUF4440"/>
</dbReference>
<dbReference type="RefSeq" id="WP_023362965.1">
    <property type="nucleotide sequence ID" value="NC_022657.1"/>
</dbReference>
<gene>
    <name evidence="2" type="ORF">AFR_21615</name>
</gene>
<dbReference type="Gene3D" id="3.10.450.50">
    <property type="match status" value="1"/>
</dbReference>
<dbReference type="HOGENOM" id="CLU_141608_2_0_11"/>
<feature type="domain" description="DUF4440" evidence="1">
    <location>
        <begin position="5"/>
        <end position="109"/>
    </location>
</feature>
<keyword evidence="3" id="KW-1185">Reference proteome</keyword>
<dbReference type="SUPFAM" id="SSF54427">
    <property type="entry name" value="NTF2-like"/>
    <property type="match status" value="1"/>
</dbReference>
<reference evidence="2 3" key="1">
    <citation type="journal article" date="2014" name="J. Biotechnol.">
        <title>Complete genome sequence of the actinobacterium Actinoplanes friuliensis HAG 010964, producer of the lipopeptide antibiotic friulimycin.</title>
        <authorList>
            <person name="Ruckert C."/>
            <person name="Szczepanowski R."/>
            <person name="Albersmeier A."/>
            <person name="Goesmann A."/>
            <person name="Fischer N."/>
            <person name="Steinkamper A."/>
            <person name="Puhler A."/>
            <person name="Biener R."/>
            <person name="Schwartz D."/>
            <person name="Kalinowski J."/>
        </authorList>
    </citation>
    <scope>NUCLEOTIDE SEQUENCE [LARGE SCALE GENOMIC DNA]</scope>
    <source>
        <strain evidence="2 3">DSM 7358</strain>
    </source>
</reference>
<dbReference type="PATRIC" id="fig|1246995.3.peg.4382"/>
<dbReference type="eggNOG" id="COG4994">
    <property type="taxonomic scope" value="Bacteria"/>
</dbReference>
<protein>
    <recommendedName>
        <fullName evidence="1">DUF4440 domain-containing protein</fullName>
    </recommendedName>
</protein>
<sequence>MSEEILAAHRAFQTAELQADTDRLDTLLTDDFRSIGERGYLLDKSAWIGRFTEFGYTDLETGEVDVCLYDRAAILRCVQHSRSVWRGQEMSLTNRVSQVWVGGSGTWQLAGIQFSSHDV</sequence>
<dbReference type="OrthoDB" id="884581at2"/>
<dbReference type="AlphaFoldDB" id="U5W065"/>
<evidence type="ECO:0000259" key="1">
    <source>
        <dbReference type="Pfam" id="PF14534"/>
    </source>
</evidence>
<dbReference type="KEGG" id="afs:AFR_21615"/>
<dbReference type="Pfam" id="PF14534">
    <property type="entry name" value="DUF4440"/>
    <property type="match status" value="1"/>
</dbReference>
<dbReference type="InterPro" id="IPR032710">
    <property type="entry name" value="NTF2-like_dom_sf"/>
</dbReference>
<organism evidence="2 3">
    <name type="scientific">Actinoplanes friuliensis DSM 7358</name>
    <dbReference type="NCBI Taxonomy" id="1246995"/>
    <lineage>
        <taxon>Bacteria</taxon>
        <taxon>Bacillati</taxon>
        <taxon>Actinomycetota</taxon>
        <taxon>Actinomycetes</taxon>
        <taxon>Micromonosporales</taxon>
        <taxon>Micromonosporaceae</taxon>
        <taxon>Actinoplanes</taxon>
    </lineage>
</organism>
<dbReference type="EMBL" id="CP006272">
    <property type="protein sequence ID" value="AGZ42593.1"/>
    <property type="molecule type" value="Genomic_DNA"/>
</dbReference>
<proteinExistence type="predicted"/>